<evidence type="ECO:0000259" key="8">
    <source>
        <dbReference type="PROSITE" id="PS51194"/>
    </source>
</evidence>
<proteinExistence type="inferred from homology"/>
<reference evidence="9" key="1">
    <citation type="submission" date="2019-07" db="EMBL/GenBank/DDBJ databases">
        <authorList>
            <person name="Palmer J.M."/>
        </authorList>
    </citation>
    <scope>NUCLEOTIDE SEQUENCE</scope>
    <source>
        <strain evidence="9">PC9</strain>
    </source>
</reference>
<gene>
    <name evidence="9" type="ORF">PC9H_005839</name>
</gene>
<feature type="domain" description="Helicase C-terminal" evidence="8">
    <location>
        <begin position="1199"/>
        <end position="1363"/>
    </location>
</feature>
<sequence>MSLCTHCQAESGPHHEQLAHPDEVTIKPNESDIFTILRTTSYHYQCPICHGTYRNEIDIRNHVSHAHTHDISRTNSTQDSSLALDTSPLASKRRPPPLDNDIVANKRQRIAPSSPPSPSISTAIPEPQSDLTLVPSSPVPQSTAEPPPARSSRRARRREVVQYFTLQTAGLYFHAPTRLLTFKLTWAPTSPRKAWIPRSHFFPLLMAGDARLPALALATYSGPNPPKPRIIEITTPTRSLISASYDSTPAPPDAPKSLWGDLKKKLQAKGILTLKDDRDVSRTQLSPLENVTKWHRALETADLNLVRLYSRKPEPAPKPTIYHRLFNAFKQYIVDIVAPVLEKKSNTMLLRLINSSDKGVCDRYPFRLPQNAKTVSDYAFTFSCMMTFICRAVQQPIPGFALDVTESQLQCLNNLVDKEIPVELDLAPPSFWADLHSLCWSVLTSIPVSTDMNELDIPLTRFLIAYHLRDDCTSRFKAPSLICHNMISIQWCWRAMALYQCKQLAPQDPQGEMGVYESISEYLTEASHCPFAVLRSHIHPITAISMQEPSLPLFLMGTDMETFSFKSHPFSMSAFKKFAVGLVDASEKLMLAILDGVDISSLEEQIDAALTLDKSEGWFKDVLRNDEAGYSFFTDERNGFRRYEDSLMNHLCRADSNVYVFDTPDGYQLKPNALSSFIHDVDELVEHLYAALNFTWAGAARGTEIEDIRYRNGHASRNLYFTNGVLTFVTFYNKTQHNTGRPSMIPRAVPPRLARLFIILIAVIYPCARVIAAILRTKQHAVLYETCIFVHRGRPLNTERMTEILRRFTQESFIFPLGVRDCRHLMKFVLKHAVGIALQDETSENSSLYRILDELWGHSSKVSQTYYAVEQDTFSHIASNEVTKAQIFSLAYHEWLGIGYQHLPANLQIHSLETRQTQTQTQTPIIANKLDTSAIIQAIYSTIPVIGDALQATVFDAVQKTVNPPAALSRPPELNEPTICKSTTIIVHPSRKLVLQRLYGTSEPQFTSPQQGEIFELVMQNTRHVLGILPTGGGKSLMFYGPPLVESEGITVVISPFASLAHQQYNEAKSHGIDVAHWPSPDIDCSNVRLLVAHAEHLNSGQLDDWLLAASNLGLLRRIIFDEAHEILISSNYRDCYSKVKQFIDLGVTLVFLTATMYRQSIPALAKAFAIDQLEVIAAPTVRLNLRYQVDVYSDQAILLHHLLEAYQSAYDRRKEHERLLVYCRSYKECEIVGNLLRIPTYKAHYTGDTTEDAKKKQQCQDGWLSGITPALVATTGFGTGINHPHVTHVFVINPYDMVGVTQQTGRAGRSGELAHTVVLALRKYIPKHSPDLALDHAGQHRLFQLLTLNSCRRIPLGEFDEESHSCHSLPGCIPCDYCEKLPVSYIPFHIFSLTLTRNQDLAPVPPRYTYAPRVDFAHPNKLLSSKALSPTPTSPVRSANTSTSDKLKRRSDAVSMQITLVLHIMLTIRQAAFPHASACQPLDDGDISRTTTLRLSTPASPLATAHPPTVPQNLLPSHIARGHHQTLALNQAAGKLNRSSIEDRHRLLDLLCAMKDHCLICPVLCQQPCGNKEMFKCDTAIVGFKCEYTYNQESLEHVYERQFKPAISFTSKSSVCYICYFPFDYKKHKLHDPTCTQQKDILVPIAWAIFCLSLTMPDVNGKALQLKVLNATGFTDTNIFDAPYATMHCLCGSVQ</sequence>
<name>A0A8H6ZSZ4_PLEOS</name>
<feature type="compositionally biased region" description="Polar residues" evidence="6">
    <location>
        <begin position="129"/>
        <end position="143"/>
    </location>
</feature>
<dbReference type="GO" id="GO:0005694">
    <property type="term" value="C:chromosome"/>
    <property type="evidence" value="ECO:0007669"/>
    <property type="project" value="TreeGrafter"/>
</dbReference>
<feature type="region of interest" description="Disordered" evidence="6">
    <location>
        <begin position="68"/>
        <end position="156"/>
    </location>
</feature>
<keyword evidence="10" id="KW-1185">Reference proteome</keyword>
<evidence type="ECO:0000256" key="3">
    <source>
        <dbReference type="ARBA" id="ARBA00022840"/>
    </source>
</evidence>
<dbReference type="PROSITE" id="PS00028">
    <property type="entry name" value="ZINC_FINGER_C2H2_1"/>
    <property type="match status" value="1"/>
</dbReference>
<dbReference type="InterPro" id="IPR014001">
    <property type="entry name" value="Helicase_ATP-bd"/>
</dbReference>
<dbReference type="PROSITE" id="PS51192">
    <property type="entry name" value="HELICASE_ATP_BIND_1"/>
    <property type="match status" value="1"/>
</dbReference>
<feature type="region of interest" description="Disordered" evidence="6">
    <location>
        <begin position="1426"/>
        <end position="1450"/>
    </location>
</feature>
<dbReference type="Pfam" id="PF00271">
    <property type="entry name" value="Helicase_C"/>
    <property type="match status" value="1"/>
</dbReference>
<dbReference type="GO" id="GO:0005737">
    <property type="term" value="C:cytoplasm"/>
    <property type="evidence" value="ECO:0007669"/>
    <property type="project" value="TreeGrafter"/>
</dbReference>
<dbReference type="GO" id="GO:0005634">
    <property type="term" value="C:nucleus"/>
    <property type="evidence" value="ECO:0007669"/>
    <property type="project" value="TreeGrafter"/>
</dbReference>
<evidence type="ECO:0000256" key="5">
    <source>
        <dbReference type="ARBA" id="ARBA00034808"/>
    </source>
</evidence>
<dbReference type="GO" id="GO:0000724">
    <property type="term" value="P:double-strand break repair via homologous recombination"/>
    <property type="evidence" value="ECO:0007669"/>
    <property type="project" value="TreeGrafter"/>
</dbReference>
<dbReference type="EC" id="5.6.2.4" evidence="5"/>
<comment type="similarity">
    <text evidence="1">Belongs to the helicase family. RecQ subfamily.</text>
</comment>
<dbReference type="InterPro" id="IPR001650">
    <property type="entry name" value="Helicase_C-like"/>
</dbReference>
<dbReference type="Pfam" id="PF00270">
    <property type="entry name" value="DEAD"/>
    <property type="match status" value="1"/>
</dbReference>
<dbReference type="InterPro" id="IPR013087">
    <property type="entry name" value="Znf_C2H2_type"/>
</dbReference>
<dbReference type="VEuPathDB" id="FungiDB:PC9H_005839"/>
<dbReference type="EMBL" id="JACETU010000004">
    <property type="protein sequence ID" value="KAF7430139.1"/>
    <property type="molecule type" value="Genomic_DNA"/>
</dbReference>
<dbReference type="PANTHER" id="PTHR13710">
    <property type="entry name" value="DNA HELICASE RECQ FAMILY MEMBER"/>
    <property type="match status" value="1"/>
</dbReference>
<protein>
    <recommendedName>
        <fullName evidence="5">DNA 3'-5' helicase</fullName>
        <ecNumber evidence="5">5.6.2.4</ecNumber>
    </recommendedName>
</protein>
<feature type="domain" description="Helicase ATP-binding" evidence="7">
    <location>
        <begin position="1016"/>
        <end position="1175"/>
    </location>
</feature>
<dbReference type="SUPFAM" id="SSF52540">
    <property type="entry name" value="P-loop containing nucleoside triphosphate hydrolases"/>
    <property type="match status" value="1"/>
</dbReference>
<dbReference type="OrthoDB" id="2507344at2759"/>
<evidence type="ECO:0000259" key="7">
    <source>
        <dbReference type="PROSITE" id="PS51192"/>
    </source>
</evidence>
<feature type="compositionally biased region" description="Polar residues" evidence="6">
    <location>
        <begin position="1426"/>
        <end position="1445"/>
    </location>
</feature>
<dbReference type="GeneID" id="59375657"/>
<comment type="catalytic activity">
    <reaction evidence="4">
        <text>Couples ATP hydrolysis with the unwinding of duplex DNA by translocating in the 3'-5' direction.</text>
        <dbReference type="EC" id="5.6.2.4"/>
    </reaction>
</comment>
<evidence type="ECO:0000313" key="10">
    <source>
        <dbReference type="Proteomes" id="UP000623687"/>
    </source>
</evidence>
<dbReference type="Proteomes" id="UP000623687">
    <property type="component" value="Unassembled WGS sequence"/>
</dbReference>
<dbReference type="GO" id="GO:0009378">
    <property type="term" value="F:four-way junction helicase activity"/>
    <property type="evidence" value="ECO:0007669"/>
    <property type="project" value="TreeGrafter"/>
</dbReference>
<evidence type="ECO:0000256" key="1">
    <source>
        <dbReference type="ARBA" id="ARBA00005446"/>
    </source>
</evidence>
<comment type="caution">
    <text evidence="9">The sequence shown here is derived from an EMBL/GenBank/DDBJ whole genome shotgun (WGS) entry which is preliminary data.</text>
</comment>
<dbReference type="PANTHER" id="PTHR13710:SF149">
    <property type="entry name" value="ATP-DEPENDENT DNA HELICASE TLH2"/>
    <property type="match status" value="1"/>
</dbReference>
<dbReference type="RefSeq" id="XP_036631417.1">
    <property type="nucleotide sequence ID" value="XM_036775398.1"/>
</dbReference>
<organism evidence="9 10">
    <name type="scientific">Pleurotus ostreatus</name>
    <name type="common">Oyster mushroom</name>
    <name type="synonym">White-rot fungus</name>
    <dbReference type="NCBI Taxonomy" id="5322"/>
    <lineage>
        <taxon>Eukaryota</taxon>
        <taxon>Fungi</taxon>
        <taxon>Dikarya</taxon>
        <taxon>Basidiomycota</taxon>
        <taxon>Agaricomycotina</taxon>
        <taxon>Agaricomycetes</taxon>
        <taxon>Agaricomycetidae</taxon>
        <taxon>Agaricales</taxon>
        <taxon>Pleurotineae</taxon>
        <taxon>Pleurotaceae</taxon>
        <taxon>Pleurotus</taxon>
    </lineage>
</organism>
<dbReference type="PROSITE" id="PS51194">
    <property type="entry name" value="HELICASE_CTER"/>
    <property type="match status" value="1"/>
</dbReference>
<dbReference type="GO" id="GO:0003676">
    <property type="term" value="F:nucleic acid binding"/>
    <property type="evidence" value="ECO:0007669"/>
    <property type="project" value="InterPro"/>
</dbReference>
<dbReference type="InterPro" id="IPR011545">
    <property type="entry name" value="DEAD/DEAH_box_helicase_dom"/>
</dbReference>
<dbReference type="GO" id="GO:0005524">
    <property type="term" value="F:ATP binding"/>
    <property type="evidence" value="ECO:0007669"/>
    <property type="project" value="UniProtKB-KW"/>
</dbReference>
<feature type="compositionally biased region" description="Polar residues" evidence="6">
    <location>
        <begin position="73"/>
        <end position="84"/>
    </location>
</feature>
<evidence type="ECO:0000256" key="4">
    <source>
        <dbReference type="ARBA" id="ARBA00034617"/>
    </source>
</evidence>
<dbReference type="GO" id="GO:0043138">
    <property type="term" value="F:3'-5' DNA helicase activity"/>
    <property type="evidence" value="ECO:0007669"/>
    <property type="project" value="UniProtKB-EC"/>
</dbReference>
<accession>A0A8H6ZSZ4</accession>
<evidence type="ECO:0000256" key="2">
    <source>
        <dbReference type="ARBA" id="ARBA00022741"/>
    </source>
</evidence>
<keyword evidence="2" id="KW-0547">Nucleotide-binding</keyword>
<dbReference type="SMART" id="SM00487">
    <property type="entry name" value="DEXDc"/>
    <property type="match status" value="1"/>
</dbReference>
<dbReference type="Gene3D" id="3.40.50.300">
    <property type="entry name" value="P-loop containing nucleotide triphosphate hydrolases"/>
    <property type="match status" value="2"/>
</dbReference>
<evidence type="ECO:0000313" key="9">
    <source>
        <dbReference type="EMBL" id="KAF7430139.1"/>
    </source>
</evidence>
<evidence type="ECO:0000256" key="6">
    <source>
        <dbReference type="SAM" id="MobiDB-lite"/>
    </source>
</evidence>
<keyword evidence="3" id="KW-0067">ATP-binding</keyword>
<dbReference type="InterPro" id="IPR027417">
    <property type="entry name" value="P-loop_NTPase"/>
</dbReference>